<feature type="compositionally biased region" description="Polar residues" evidence="1">
    <location>
        <begin position="255"/>
        <end position="264"/>
    </location>
</feature>
<protein>
    <submittedName>
        <fullName evidence="2">Uncharacterized protein</fullName>
    </submittedName>
</protein>
<evidence type="ECO:0000313" key="3">
    <source>
        <dbReference type="Proteomes" id="UP000288859"/>
    </source>
</evidence>
<name>A0A438N0I4_EXOME</name>
<dbReference type="Proteomes" id="UP000288859">
    <property type="component" value="Unassembled WGS sequence"/>
</dbReference>
<evidence type="ECO:0000313" key="2">
    <source>
        <dbReference type="EMBL" id="RVX69239.1"/>
    </source>
</evidence>
<dbReference type="EMBL" id="NAJM01000031">
    <property type="protein sequence ID" value="RVX69239.1"/>
    <property type="molecule type" value="Genomic_DNA"/>
</dbReference>
<dbReference type="AlphaFoldDB" id="A0A438N0I4"/>
<dbReference type="VEuPathDB" id="FungiDB:PV10_03226"/>
<feature type="compositionally biased region" description="Basic and acidic residues" evidence="1">
    <location>
        <begin position="143"/>
        <end position="168"/>
    </location>
</feature>
<comment type="caution">
    <text evidence="2">The sequence shown here is derived from an EMBL/GenBank/DDBJ whole genome shotgun (WGS) entry which is preliminary data.</text>
</comment>
<accession>A0A438N0I4</accession>
<reference evidence="2 3" key="1">
    <citation type="submission" date="2017-03" db="EMBL/GenBank/DDBJ databases">
        <title>Genomes of endolithic fungi from Antarctica.</title>
        <authorList>
            <person name="Coleine C."/>
            <person name="Masonjones S."/>
            <person name="Stajich J.E."/>
        </authorList>
    </citation>
    <scope>NUCLEOTIDE SEQUENCE [LARGE SCALE GENOMIC DNA]</scope>
    <source>
        <strain evidence="2 3">CCFEE 6314</strain>
    </source>
</reference>
<proteinExistence type="predicted"/>
<evidence type="ECO:0000256" key="1">
    <source>
        <dbReference type="SAM" id="MobiDB-lite"/>
    </source>
</evidence>
<organism evidence="2 3">
    <name type="scientific">Exophiala mesophila</name>
    <name type="common">Black yeast-like fungus</name>
    <dbReference type="NCBI Taxonomy" id="212818"/>
    <lineage>
        <taxon>Eukaryota</taxon>
        <taxon>Fungi</taxon>
        <taxon>Dikarya</taxon>
        <taxon>Ascomycota</taxon>
        <taxon>Pezizomycotina</taxon>
        <taxon>Eurotiomycetes</taxon>
        <taxon>Chaetothyriomycetidae</taxon>
        <taxon>Chaetothyriales</taxon>
        <taxon>Herpotrichiellaceae</taxon>
        <taxon>Exophiala</taxon>
    </lineage>
</organism>
<feature type="compositionally biased region" description="Acidic residues" evidence="1">
    <location>
        <begin position="231"/>
        <end position="242"/>
    </location>
</feature>
<sequence length="436" mass="48260">MSSLYSGTYNHASNAQSPLNPMSQYFDGTINNHAHGTFFFASHSASPGDSPSDGESHLAVDLDLDSLFRKLDKYTAEMEEVAVRFDREGGSSDFNGRTRSKSSSLDLDPLYAHVFRPSLTQGVVGDSGTPQSQTTPAPATEDSVEHTSHDQCTCRRSNGRSDENKLDSETTDNLSQQCPGVSPFTDQPPLTDPNLHLSLPKKTQRPNRGNTMPGLAAPRYPSDVQRRFYEELEYSDVDDDEPGPSLRTSWIYPPRSSSMPNVTGASKGPKPPPSQDSPLLSESANKRNPFRQAGFWSMPIFDDEPLPPVPHLSHAGSIATLATSPPTTPHLLYSPKEEQLRRELESFTVVDNDGAETLDSRYKRRAPPMLTLDYADDNVDLKGAEQVHYHLMRPKAATDAPQSGRLRRSRSIMNLFQRKSPVEKVIDLYIEDEPEG</sequence>
<dbReference type="OrthoDB" id="4154956at2759"/>
<feature type="region of interest" description="Disordered" evidence="1">
    <location>
        <begin position="121"/>
        <end position="283"/>
    </location>
</feature>
<feature type="compositionally biased region" description="Low complexity" evidence="1">
    <location>
        <begin position="129"/>
        <end position="140"/>
    </location>
</feature>
<gene>
    <name evidence="2" type="ORF">B0A52_07215</name>
</gene>